<comment type="subcellular location">
    <subcellularLocation>
        <location evidence="1">Membrane</location>
        <topology evidence="1">Multi-pass membrane protein</topology>
    </subcellularLocation>
</comment>
<dbReference type="InterPro" id="IPR004254">
    <property type="entry name" value="AdipoR/HlyIII-related"/>
</dbReference>
<keyword evidence="5" id="KW-0479">Metal-binding</keyword>
<feature type="binding site" evidence="5">
    <location>
        <position position="224"/>
    </location>
    <ligand>
        <name>Zn(2+)</name>
        <dbReference type="ChEBI" id="CHEBI:29105"/>
    </ligand>
</feature>
<dbReference type="PANTHER" id="PTHR20855">
    <property type="entry name" value="ADIPOR/PROGESTIN RECEPTOR-RELATED"/>
    <property type="match status" value="1"/>
</dbReference>
<protein>
    <recommendedName>
        <fullName evidence="9">Hemolysin-III related</fullName>
    </recommendedName>
</protein>
<dbReference type="EMBL" id="OMOI01000001">
    <property type="protein sequence ID" value="SPF76672.1"/>
    <property type="molecule type" value="Genomic_DNA"/>
</dbReference>
<dbReference type="Proteomes" id="UP000244911">
    <property type="component" value="Unassembled WGS sequence"/>
</dbReference>
<dbReference type="OrthoDB" id="9813689at2"/>
<name>A0A2R8AKW6_9RHOB</name>
<reference evidence="7 8" key="1">
    <citation type="submission" date="2018-03" db="EMBL/GenBank/DDBJ databases">
        <authorList>
            <person name="Keele B.F."/>
        </authorList>
    </citation>
    <scope>NUCLEOTIDE SEQUENCE [LARGE SCALE GENOMIC DNA]</scope>
    <source>
        <strain evidence="7 8">CECT 8811</strain>
    </source>
</reference>
<feature type="transmembrane region" description="Helical" evidence="6">
    <location>
        <begin position="167"/>
        <end position="187"/>
    </location>
</feature>
<organism evidence="7 8">
    <name type="scientific">Aliiroseovarius pelagivivens</name>
    <dbReference type="NCBI Taxonomy" id="1639690"/>
    <lineage>
        <taxon>Bacteria</taxon>
        <taxon>Pseudomonadati</taxon>
        <taxon>Pseudomonadota</taxon>
        <taxon>Alphaproteobacteria</taxon>
        <taxon>Rhodobacterales</taxon>
        <taxon>Paracoccaceae</taxon>
        <taxon>Aliiroseovarius</taxon>
    </lineage>
</organism>
<evidence type="ECO:0000256" key="1">
    <source>
        <dbReference type="ARBA" id="ARBA00004141"/>
    </source>
</evidence>
<gene>
    <name evidence="7" type="ORF">ALP8811_01685</name>
</gene>
<keyword evidence="8" id="KW-1185">Reference proteome</keyword>
<dbReference type="GO" id="GO:0046872">
    <property type="term" value="F:metal ion binding"/>
    <property type="evidence" value="ECO:0007669"/>
    <property type="project" value="UniProtKB-KW"/>
</dbReference>
<keyword evidence="4 6" id="KW-0472">Membrane</keyword>
<dbReference type="RefSeq" id="WP_108856653.1">
    <property type="nucleotide sequence ID" value="NZ_OMOI01000001.1"/>
</dbReference>
<feature type="transmembrane region" description="Helical" evidence="6">
    <location>
        <begin position="193"/>
        <end position="210"/>
    </location>
</feature>
<dbReference type="AlphaFoldDB" id="A0A2R8AKW6"/>
<evidence type="ECO:0000256" key="2">
    <source>
        <dbReference type="ARBA" id="ARBA00022692"/>
    </source>
</evidence>
<feature type="transmembrane region" description="Helical" evidence="6">
    <location>
        <begin position="80"/>
        <end position="100"/>
    </location>
</feature>
<accession>A0A2R8AKW6</accession>
<evidence type="ECO:0008006" key="9">
    <source>
        <dbReference type="Google" id="ProtNLM"/>
    </source>
</evidence>
<dbReference type="Pfam" id="PF03006">
    <property type="entry name" value="HlyIII"/>
    <property type="match status" value="1"/>
</dbReference>
<keyword evidence="5" id="KW-0862">Zinc</keyword>
<keyword evidence="2 6" id="KW-0812">Transmembrane</keyword>
<evidence type="ECO:0000313" key="8">
    <source>
        <dbReference type="Proteomes" id="UP000244911"/>
    </source>
</evidence>
<dbReference type="PANTHER" id="PTHR20855:SF3">
    <property type="entry name" value="LD03007P"/>
    <property type="match status" value="1"/>
</dbReference>
<feature type="transmembrane region" description="Helical" evidence="6">
    <location>
        <begin position="222"/>
        <end position="243"/>
    </location>
</feature>
<proteinExistence type="predicted"/>
<keyword evidence="3 6" id="KW-1133">Transmembrane helix</keyword>
<feature type="transmembrane region" description="Helical" evidence="6">
    <location>
        <begin position="112"/>
        <end position="133"/>
    </location>
</feature>
<evidence type="ECO:0000256" key="3">
    <source>
        <dbReference type="ARBA" id="ARBA00022989"/>
    </source>
</evidence>
<feature type="transmembrane region" description="Helical" evidence="6">
    <location>
        <begin position="139"/>
        <end position="160"/>
    </location>
</feature>
<evidence type="ECO:0000313" key="7">
    <source>
        <dbReference type="EMBL" id="SPF76672.1"/>
    </source>
</evidence>
<dbReference type="GO" id="GO:0016020">
    <property type="term" value="C:membrane"/>
    <property type="evidence" value="ECO:0007669"/>
    <property type="project" value="UniProtKB-SubCell"/>
</dbReference>
<sequence>MDRFREHFLGGYTENLSDSCTAHHTDTLPDRHHFGQHFTFHEYVADGVVHGLGVIAALIGSITLILWASGDAPMGHLPPLMVYGIGMVASFALSAAYNMTLHTSARSVLRRFDHAAIFLFIAATYTPIALIGIGGSTGVAWAALIWSVALFGMTLKLFFLCRFERTGFMLTLMLGWMGVLMIGPLLASVSLGVLVLLVGGGFLFTIGTLFHLREHVPFNRAIWHVHVLLGAAAHYAAVVMVAWS</sequence>
<evidence type="ECO:0000256" key="4">
    <source>
        <dbReference type="ARBA" id="ARBA00023136"/>
    </source>
</evidence>
<feature type="transmembrane region" description="Helical" evidence="6">
    <location>
        <begin position="48"/>
        <end position="68"/>
    </location>
</feature>
<evidence type="ECO:0000256" key="6">
    <source>
        <dbReference type="SAM" id="Phobius"/>
    </source>
</evidence>
<evidence type="ECO:0000256" key="5">
    <source>
        <dbReference type="PIRSR" id="PIRSR604254-1"/>
    </source>
</evidence>